<keyword evidence="7" id="KW-0769">Symport</keyword>
<feature type="transmembrane region" description="Helical" evidence="11">
    <location>
        <begin position="186"/>
        <end position="207"/>
    </location>
</feature>
<evidence type="ECO:0000256" key="2">
    <source>
        <dbReference type="ARBA" id="ARBA00004914"/>
    </source>
</evidence>
<evidence type="ECO:0000256" key="5">
    <source>
        <dbReference type="ARBA" id="ARBA00022597"/>
    </source>
</evidence>
<keyword evidence="8 11" id="KW-1133">Transmembrane helix</keyword>
<gene>
    <name evidence="12" type="ORF">HID58_090568</name>
</gene>
<comment type="similarity">
    <text evidence="3">Belongs to the glycoside-pentoside-hexuronide (GPH) cation symporter transporter (TC 2.A.2.4) family.</text>
</comment>
<evidence type="ECO:0000256" key="6">
    <source>
        <dbReference type="ARBA" id="ARBA00022692"/>
    </source>
</evidence>
<evidence type="ECO:0000256" key="11">
    <source>
        <dbReference type="SAM" id="Phobius"/>
    </source>
</evidence>
<protein>
    <submittedName>
        <fullName evidence="12">Uncharacterized protein</fullName>
    </submittedName>
</protein>
<accession>A0ABQ7WYC4</accession>
<evidence type="ECO:0000256" key="7">
    <source>
        <dbReference type="ARBA" id="ARBA00022847"/>
    </source>
</evidence>
<feature type="transmembrane region" description="Helical" evidence="11">
    <location>
        <begin position="219"/>
        <end position="237"/>
    </location>
</feature>
<feature type="non-terminal residue" evidence="12">
    <location>
        <position position="1"/>
    </location>
</feature>
<dbReference type="Proteomes" id="UP000824890">
    <property type="component" value="Unassembled WGS sequence"/>
</dbReference>
<evidence type="ECO:0000256" key="1">
    <source>
        <dbReference type="ARBA" id="ARBA00004141"/>
    </source>
</evidence>
<sequence length="371" mass="39335">PPFLIGYAADHRPQNGDKLEQKPGSPSSEPSGSSRFGFLGSSTSPNNGIHPSKDLAFLSSPTYSAGDAKRTESQTVFLSFFMAVGNVCGIRRSLHIYCANLKSCFFLSITLLIIVTVSSLWYVKDNNWSPAVNSGDEKTSSVPFFGEILGAFKVMQRPMWMLLIVTTALNWIAWNDRMLKLYNRGVHAGALGLMLQSIVLLFMSLGVEWIGRKVEELNGFGVVNFILAIGLAMTVLISKQAEGHRKTAGDFAGPSSGVRAGALSLFAVLGIPLAITFSIPFALASIFSNSSGAGQAFVGTFDRSFKFGNCDTQMIVSLGGGYFDTLFGGGNLPVFVVGAIAAAISGVLALTVLPSPPPDAPALKSGAMGFH</sequence>
<feature type="compositionally biased region" description="Basic and acidic residues" evidence="10">
    <location>
        <begin position="9"/>
        <end position="21"/>
    </location>
</feature>
<comment type="caution">
    <text evidence="12">The sequence shown here is derived from an EMBL/GenBank/DDBJ whole genome shotgun (WGS) entry which is preliminary data.</text>
</comment>
<evidence type="ECO:0000256" key="8">
    <source>
        <dbReference type="ARBA" id="ARBA00022989"/>
    </source>
</evidence>
<keyword evidence="5" id="KW-0762">Sugar transport</keyword>
<evidence type="ECO:0000313" key="13">
    <source>
        <dbReference type="Proteomes" id="UP000824890"/>
    </source>
</evidence>
<keyword evidence="4" id="KW-0813">Transport</keyword>
<feature type="transmembrane region" description="Helical" evidence="11">
    <location>
        <begin position="158"/>
        <end position="174"/>
    </location>
</feature>
<comment type="subcellular location">
    <subcellularLocation>
        <location evidence="1">Membrane</location>
        <topology evidence="1">Multi-pass membrane protein</topology>
    </subcellularLocation>
</comment>
<feature type="transmembrane region" description="Helical" evidence="11">
    <location>
        <begin position="332"/>
        <end position="353"/>
    </location>
</feature>
<dbReference type="PANTHER" id="PTHR19432:SF70">
    <property type="entry name" value="SUCROSE TRANSPORT PROTEIN SUC1-RELATED"/>
    <property type="match status" value="1"/>
</dbReference>
<dbReference type="SUPFAM" id="SSF103473">
    <property type="entry name" value="MFS general substrate transporter"/>
    <property type="match status" value="1"/>
</dbReference>
<feature type="region of interest" description="Disordered" evidence="10">
    <location>
        <begin position="1"/>
        <end position="38"/>
    </location>
</feature>
<organism evidence="12 13">
    <name type="scientific">Brassica napus</name>
    <name type="common">Rape</name>
    <dbReference type="NCBI Taxonomy" id="3708"/>
    <lineage>
        <taxon>Eukaryota</taxon>
        <taxon>Viridiplantae</taxon>
        <taxon>Streptophyta</taxon>
        <taxon>Embryophyta</taxon>
        <taxon>Tracheophyta</taxon>
        <taxon>Spermatophyta</taxon>
        <taxon>Magnoliopsida</taxon>
        <taxon>eudicotyledons</taxon>
        <taxon>Gunneridae</taxon>
        <taxon>Pentapetalae</taxon>
        <taxon>rosids</taxon>
        <taxon>malvids</taxon>
        <taxon>Brassicales</taxon>
        <taxon>Brassicaceae</taxon>
        <taxon>Brassiceae</taxon>
        <taxon>Brassica</taxon>
    </lineage>
</organism>
<evidence type="ECO:0000256" key="3">
    <source>
        <dbReference type="ARBA" id="ARBA00007134"/>
    </source>
</evidence>
<reference evidence="12 13" key="1">
    <citation type="submission" date="2021-05" db="EMBL/GenBank/DDBJ databases">
        <title>Genome Assembly of Synthetic Allotetraploid Brassica napus Reveals Homoeologous Exchanges between Subgenomes.</title>
        <authorList>
            <person name="Davis J.T."/>
        </authorList>
    </citation>
    <scope>NUCLEOTIDE SEQUENCE [LARGE SCALE GENOMIC DNA]</scope>
    <source>
        <strain evidence="13">cv. Da-Ae</strain>
        <tissue evidence="12">Seedling</tissue>
    </source>
</reference>
<name>A0ABQ7WYC4_BRANA</name>
<evidence type="ECO:0000256" key="4">
    <source>
        <dbReference type="ARBA" id="ARBA00022448"/>
    </source>
</evidence>
<evidence type="ECO:0000313" key="12">
    <source>
        <dbReference type="EMBL" id="KAH0839308.1"/>
    </source>
</evidence>
<evidence type="ECO:0000256" key="9">
    <source>
        <dbReference type="ARBA" id="ARBA00023136"/>
    </source>
</evidence>
<dbReference type="EMBL" id="JAGKQM010003026">
    <property type="protein sequence ID" value="KAH0839308.1"/>
    <property type="molecule type" value="Genomic_DNA"/>
</dbReference>
<feature type="transmembrane region" description="Helical" evidence="11">
    <location>
        <begin position="104"/>
        <end position="123"/>
    </location>
</feature>
<comment type="pathway">
    <text evidence="2">Glycan biosynthesis; sucrose metabolism.</text>
</comment>
<feature type="transmembrane region" description="Helical" evidence="11">
    <location>
        <begin position="258"/>
        <end position="283"/>
    </location>
</feature>
<proteinExistence type="inferred from homology"/>
<keyword evidence="9 11" id="KW-0472">Membrane</keyword>
<evidence type="ECO:0000256" key="10">
    <source>
        <dbReference type="SAM" id="MobiDB-lite"/>
    </source>
</evidence>
<keyword evidence="6 11" id="KW-0812">Transmembrane</keyword>
<dbReference type="InterPro" id="IPR036259">
    <property type="entry name" value="MFS_trans_sf"/>
</dbReference>
<dbReference type="PANTHER" id="PTHR19432">
    <property type="entry name" value="SUGAR TRANSPORTER"/>
    <property type="match status" value="1"/>
</dbReference>
<feature type="compositionally biased region" description="Low complexity" evidence="10">
    <location>
        <begin position="23"/>
        <end position="38"/>
    </location>
</feature>
<keyword evidence="13" id="KW-1185">Reference proteome</keyword>